<dbReference type="PROSITE" id="PS50110">
    <property type="entry name" value="RESPONSE_REGULATORY"/>
    <property type="match status" value="1"/>
</dbReference>
<dbReference type="PANTHER" id="PTHR44591:SF14">
    <property type="entry name" value="PROTEIN PILG"/>
    <property type="match status" value="1"/>
</dbReference>
<sequence>MKFYIVDDDINIVKILEDIIEDRQLGIVVGYSYDGDTALKEIFEIKPDIVLIDYLMPSKDGASVTKEIRKSNPEIYFIIISQVSDKEMIAESYTSGVEFFITKPINIIEVEKVIKSVSEKIKMARTISNIKGMLDINSVPRKINTLQREKQISKIKYILSNIGILGEKGSYDIVKICEYMIKNENNRYIIYDINKICSSLGENPKIMKQRIRRAIIKGIKNIANTGIEDYMNECFVKYSNSLFDFENVKAEMDYIRGKRNSGGKVNVVKFIENILVQSKST</sequence>
<keyword evidence="3" id="KW-0902">Two-component regulatory system</keyword>
<evidence type="ECO:0000256" key="2">
    <source>
        <dbReference type="ARBA" id="ARBA00022553"/>
    </source>
</evidence>
<organism evidence="7 8">
    <name type="scientific">Maledivibacter halophilus</name>
    <dbReference type="NCBI Taxonomy" id="36842"/>
    <lineage>
        <taxon>Bacteria</taxon>
        <taxon>Bacillati</taxon>
        <taxon>Bacillota</taxon>
        <taxon>Clostridia</taxon>
        <taxon>Peptostreptococcales</taxon>
        <taxon>Caminicellaceae</taxon>
        <taxon>Maledivibacter</taxon>
    </lineage>
</organism>
<feature type="domain" description="Response regulatory" evidence="6">
    <location>
        <begin position="2"/>
        <end position="118"/>
    </location>
</feature>
<dbReference type="EMBL" id="FUZT01000001">
    <property type="protein sequence ID" value="SKC40631.1"/>
    <property type="molecule type" value="Genomic_DNA"/>
</dbReference>
<dbReference type="RefSeq" id="WP_079489185.1">
    <property type="nucleotide sequence ID" value="NZ_FUZT01000001.1"/>
</dbReference>
<reference evidence="8" key="1">
    <citation type="submission" date="2017-02" db="EMBL/GenBank/DDBJ databases">
        <authorList>
            <person name="Varghese N."/>
            <person name="Submissions S."/>
        </authorList>
    </citation>
    <scope>NUCLEOTIDE SEQUENCE [LARGE SCALE GENOMIC DNA]</scope>
    <source>
        <strain evidence="8">M1</strain>
    </source>
</reference>
<evidence type="ECO:0000256" key="1">
    <source>
        <dbReference type="ARBA" id="ARBA00018672"/>
    </source>
</evidence>
<protein>
    <recommendedName>
        <fullName evidence="1">Stage 0 sporulation protein A homolog</fullName>
    </recommendedName>
</protein>
<evidence type="ECO:0000256" key="5">
    <source>
        <dbReference type="PROSITE-ProRule" id="PRU00169"/>
    </source>
</evidence>
<proteinExistence type="predicted"/>
<dbReference type="InterPro" id="IPR050595">
    <property type="entry name" value="Bact_response_regulator"/>
</dbReference>
<dbReference type="GO" id="GO:0000160">
    <property type="term" value="P:phosphorelay signal transduction system"/>
    <property type="evidence" value="ECO:0007669"/>
    <property type="project" value="UniProtKB-KW"/>
</dbReference>
<dbReference type="OrthoDB" id="1684633at2"/>
<dbReference type="InterPro" id="IPR013972">
    <property type="entry name" value="YcbB"/>
</dbReference>
<name>A0A1T5IN75_9FIRM</name>
<dbReference type="InterPro" id="IPR011006">
    <property type="entry name" value="CheY-like_superfamily"/>
</dbReference>
<dbReference type="SMART" id="SM00448">
    <property type="entry name" value="REC"/>
    <property type="match status" value="1"/>
</dbReference>
<keyword evidence="8" id="KW-1185">Reference proteome</keyword>
<dbReference type="STRING" id="36842.SAMN02194393_00570"/>
<dbReference type="SUPFAM" id="SSF52172">
    <property type="entry name" value="CheY-like"/>
    <property type="match status" value="1"/>
</dbReference>
<gene>
    <name evidence="7" type="ORF">SAMN02194393_00570</name>
</gene>
<feature type="modified residue" description="4-aspartylphosphate" evidence="5">
    <location>
        <position position="53"/>
    </location>
</feature>
<evidence type="ECO:0000259" key="6">
    <source>
        <dbReference type="PROSITE" id="PS50110"/>
    </source>
</evidence>
<dbReference type="Gene3D" id="3.40.50.2300">
    <property type="match status" value="1"/>
</dbReference>
<evidence type="ECO:0000256" key="3">
    <source>
        <dbReference type="ARBA" id="ARBA00023012"/>
    </source>
</evidence>
<accession>A0A1T5IN75</accession>
<dbReference type="Pfam" id="PF00072">
    <property type="entry name" value="Response_reg"/>
    <property type="match status" value="1"/>
</dbReference>
<evidence type="ECO:0000313" key="7">
    <source>
        <dbReference type="EMBL" id="SKC40631.1"/>
    </source>
</evidence>
<dbReference type="InterPro" id="IPR001789">
    <property type="entry name" value="Sig_transdc_resp-reg_receiver"/>
</dbReference>
<comment type="function">
    <text evidence="4">May play the central regulatory role in sporulation. It may be an element of the effector pathway responsible for the activation of sporulation genes in response to nutritional stress. Spo0A may act in concert with spo0H (a sigma factor) to control the expression of some genes that are critical to the sporulation process.</text>
</comment>
<keyword evidence="2 5" id="KW-0597">Phosphoprotein</keyword>
<evidence type="ECO:0000313" key="8">
    <source>
        <dbReference type="Proteomes" id="UP000190285"/>
    </source>
</evidence>
<dbReference type="Proteomes" id="UP000190285">
    <property type="component" value="Unassembled WGS sequence"/>
</dbReference>
<evidence type="ECO:0000256" key="4">
    <source>
        <dbReference type="ARBA" id="ARBA00024867"/>
    </source>
</evidence>
<dbReference type="PANTHER" id="PTHR44591">
    <property type="entry name" value="STRESS RESPONSE REGULATOR PROTEIN 1"/>
    <property type="match status" value="1"/>
</dbReference>
<dbReference type="AlphaFoldDB" id="A0A1T5IN75"/>
<dbReference type="Pfam" id="PF08664">
    <property type="entry name" value="YcbB"/>
    <property type="match status" value="1"/>
</dbReference>